<protein>
    <submittedName>
        <fullName evidence="1">Uncharacterized protein</fullName>
    </submittedName>
</protein>
<proteinExistence type="predicted"/>
<gene>
    <name evidence="1" type="ORF">DMX07_21840</name>
</gene>
<reference evidence="1 2" key="1">
    <citation type="submission" date="2018-06" db="EMBL/GenBank/DDBJ databases">
        <title>Pseudomonas diversity within urban Lake Michigan freshwaters.</title>
        <authorList>
            <person name="Batrich M."/>
            <person name="Hatzopoulos T."/>
            <person name="Putonti C."/>
        </authorList>
    </citation>
    <scope>NUCLEOTIDE SEQUENCE [LARGE SCALE GENOMIC DNA]</scope>
    <source>
        <strain evidence="1 2">LBp-160603</strain>
    </source>
</reference>
<dbReference type="Proteomes" id="UP000247620">
    <property type="component" value="Unassembled WGS sequence"/>
</dbReference>
<sequence>MTFDVHHYAKTYYGNIQPAPGNLYPRLKAWEFLYEYIWDDSRTHWSDLTSKTQLETTALHIGFYLANWGMFRGSSGLLQNSNLDLMKALAKLLFEGQGAELLDLSLEDFGPDNSNRARHQKLLDSVLGSMESLATNVSWTNTLKTKILMGVWGECPALDRFYIAACRDLFPRRSSITNASGKGLAALAELVEELAVPALPLRTGRLGLQYPTARIMDMAMFQYGIELEQGFNDQAAVAAQG</sequence>
<evidence type="ECO:0000313" key="2">
    <source>
        <dbReference type="Proteomes" id="UP000247620"/>
    </source>
</evidence>
<dbReference type="AlphaFoldDB" id="A0A2V4HP81"/>
<dbReference type="RefSeq" id="WP_110703499.1">
    <property type="nucleotide sequence ID" value="NZ_CP151184.1"/>
</dbReference>
<evidence type="ECO:0000313" key="1">
    <source>
        <dbReference type="EMBL" id="PYB76184.1"/>
    </source>
</evidence>
<comment type="caution">
    <text evidence="1">The sequence shown here is derived from an EMBL/GenBank/DDBJ whole genome shotgun (WGS) entry which is preliminary data.</text>
</comment>
<name>A0A2V4HP81_9PSED</name>
<accession>A0A2V4HP81</accession>
<organism evidence="1 2">
    <name type="scientific">Pseudomonas soli</name>
    <dbReference type="NCBI Taxonomy" id="1306993"/>
    <lineage>
        <taxon>Bacteria</taxon>
        <taxon>Pseudomonadati</taxon>
        <taxon>Pseudomonadota</taxon>
        <taxon>Gammaproteobacteria</taxon>
        <taxon>Pseudomonadales</taxon>
        <taxon>Pseudomonadaceae</taxon>
        <taxon>Pseudomonas</taxon>
    </lineage>
</organism>
<dbReference type="EMBL" id="QJRO01000020">
    <property type="protein sequence ID" value="PYB76184.1"/>
    <property type="molecule type" value="Genomic_DNA"/>
</dbReference>